<dbReference type="EMBL" id="BMRG01000004">
    <property type="protein sequence ID" value="GGP55263.1"/>
    <property type="molecule type" value="Genomic_DNA"/>
</dbReference>
<proteinExistence type="predicted"/>
<name>A0A918EET7_9PSEU</name>
<protein>
    <submittedName>
        <fullName evidence="2">Uncharacterized protein</fullName>
    </submittedName>
</protein>
<evidence type="ECO:0000256" key="1">
    <source>
        <dbReference type="SAM" id="MobiDB-lite"/>
    </source>
</evidence>
<keyword evidence="3" id="KW-1185">Reference proteome</keyword>
<evidence type="ECO:0000313" key="2">
    <source>
        <dbReference type="EMBL" id="GGP55263.1"/>
    </source>
</evidence>
<dbReference type="AlphaFoldDB" id="A0A918EET7"/>
<feature type="region of interest" description="Disordered" evidence="1">
    <location>
        <begin position="1"/>
        <end position="23"/>
    </location>
</feature>
<organism evidence="2 3">
    <name type="scientific">Saccharothrix coeruleofusca</name>
    <dbReference type="NCBI Taxonomy" id="33919"/>
    <lineage>
        <taxon>Bacteria</taxon>
        <taxon>Bacillati</taxon>
        <taxon>Actinomycetota</taxon>
        <taxon>Actinomycetes</taxon>
        <taxon>Pseudonocardiales</taxon>
        <taxon>Pseudonocardiaceae</taxon>
        <taxon>Saccharothrix</taxon>
    </lineage>
</organism>
<accession>A0A918EET7</accession>
<reference evidence="2" key="1">
    <citation type="journal article" date="2014" name="Int. J. Syst. Evol. Microbiol.">
        <title>Complete genome sequence of Corynebacterium casei LMG S-19264T (=DSM 44701T), isolated from a smear-ripened cheese.</title>
        <authorList>
            <consortium name="US DOE Joint Genome Institute (JGI-PGF)"/>
            <person name="Walter F."/>
            <person name="Albersmeier A."/>
            <person name="Kalinowski J."/>
            <person name="Ruckert C."/>
        </authorList>
    </citation>
    <scope>NUCLEOTIDE SEQUENCE</scope>
    <source>
        <strain evidence="2">JCM 3313</strain>
    </source>
</reference>
<reference evidence="2" key="2">
    <citation type="submission" date="2020-09" db="EMBL/GenBank/DDBJ databases">
        <authorList>
            <person name="Sun Q."/>
            <person name="Ohkuma M."/>
        </authorList>
    </citation>
    <scope>NUCLEOTIDE SEQUENCE</scope>
    <source>
        <strain evidence="2">JCM 3313</strain>
    </source>
</reference>
<sequence>MTFSTRARVSGATSGLPLSTLDTVGTDTPASAAMDAMDEVPLLAPGSSDVLMLTPVRASTASKLSVFEPMTFDDQ</sequence>
<comment type="caution">
    <text evidence="2">The sequence shown here is derived from an EMBL/GenBank/DDBJ whole genome shotgun (WGS) entry which is preliminary data.</text>
</comment>
<gene>
    <name evidence="2" type="ORF">GCM10010185_29780</name>
</gene>
<dbReference type="Proteomes" id="UP000639606">
    <property type="component" value="Unassembled WGS sequence"/>
</dbReference>
<evidence type="ECO:0000313" key="3">
    <source>
        <dbReference type="Proteomes" id="UP000639606"/>
    </source>
</evidence>